<dbReference type="EMBL" id="JAAGOA010000012">
    <property type="protein sequence ID" value="NEE01914.1"/>
    <property type="molecule type" value="Genomic_DNA"/>
</dbReference>
<feature type="transmembrane region" description="Helical" evidence="2">
    <location>
        <begin position="107"/>
        <end position="129"/>
    </location>
</feature>
<reference evidence="3 4" key="1">
    <citation type="submission" date="2020-02" db="EMBL/GenBank/DDBJ databases">
        <authorList>
            <person name="Li X.-J."/>
            <person name="Han X.-M."/>
        </authorList>
    </citation>
    <scope>NUCLEOTIDE SEQUENCE [LARGE SCALE GENOMIC DNA]</scope>
    <source>
        <strain evidence="3 4">CCTCC AB 2017055</strain>
    </source>
</reference>
<comment type="caution">
    <text evidence="3">The sequence shown here is derived from an EMBL/GenBank/DDBJ whole genome shotgun (WGS) entry which is preliminary data.</text>
</comment>
<evidence type="ECO:0008006" key="5">
    <source>
        <dbReference type="Google" id="ProtNLM"/>
    </source>
</evidence>
<accession>A0A6L9SBB4</accession>
<dbReference type="Proteomes" id="UP000475214">
    <property type="component" value="Unassembled WGS sequence"/>
</dbReference>
<proteinExistence type="predicted"/>
<protein>
    <recommendedName>
        <fullName evidence="5">DUF624 domain-containing protein</fullName>
    </recommendedName>
</protein>
<dbReference type="RefSeq" id="WP_163740019.1">
    <property type="nucleotide sequence ID" value="NZ_JAAGOA010000012.1"/>
</dbReference>
<dbReference type="AlphaFoldDB" id="A0A6L9SBB4"/>
<name>A0A6L9SBB4_9ACTN</name>
<gene>
    <name evidence="3" type="ORF">G1H10_17205</name>
</gene>
<keyword evidence="4" id="KW-1185">Reference proteome</keyword>
<feature type="transmembrane region" description="Helical" evidence="2">
    <location>
        <begin position="80"/>
        <end position="101"/>
    </location>
</feature>
<feature type="transmembrane region" description="Helical" evidence="2">
    <location>
        <begin position="25"/>
        <end position="49"/>
    </location>
</feature>
<evidence type="ECO:0000256" key="2">
    <source>
        <dbReference type="SAM" id="Phobius"/>
    </source>
</evidence>
<evidence type="ECO:0000256" key="1">
    <source>
        <dbReference type="SAM" id="MobiDB-lite"/>
    </source>
</evidence>
<evidence type="ECO:0000313" key="4">
    <source>
        <dbReference type="Proteomes" id="UP000475214"/>
    </source>
</evidence>
<organism evidence="3 4">
    <name type="scientific">Phytoactinopolyspora halotolerans</name>
    <dbReference type="NCBI Taxonomy" id="1981512"/>
    <lineage>
        <taxon>Bacteria</taxon>
        <taxon>Bacillati</taxon>
        <taxon>Actinomycetota</taxon>
        <taxon>Actinomycetes</taxon>
        <taxon>Jiangellales</taxon>
        <taxon>Jiangellaceae</taxon>
        <taxon>Phytoactinopolyspora</taxon>
    </lineage>
</organism>
<evidence type="ECO:0000313" key="3">
    <source>
        <dbReference type="EMBL" id="NEE01914.1"/>
    </source>
</evidence>
<sequence length="227" mass="24260">MNGTEVRRRRWEDTALAVLSYPANLALAGVAAFILSLGVVTWLSAAVAAGRALHRWQEHGDDAVFTQTFREMAATWRRTWLLSVVATVLAAMVLVNLLFLGTRESPAAFLLATAMLPVAGALLLLALMLPAAASRDRDATTAQWLRAVVALGAQRPISSLVLLSIVAAFGLTCVLLPTIVPFLGISLPVWLALVATGNGAGTAADQREHPARRRLRPEGRLRRAPSA</sequence>
<keyword evidence="2" id="KW-0812">Transmembrane</keyword>
<feature type="region of interest" description="Disordered" evidence="1">
    <location>
        <begin position="201"/>
        <end position="227"/>
    </location>
</feature>
<keyword evidence="2" id="KW-0472">Membrane</keyword>
<feature type="transmembrane region" description="Helical" evidence="2">
    <location>
        <begin position="185"/>
        <end position="204"/>
    </location>
</feature>
<keyword evidence="2" id="KW-1133">Transmembrane helix</keyword>
<feature type="transmembrane region" description="Helical" evidence="2">
    <location>
        <begin position="160"/>
        <end position="179"/>
    </location>
</feature>